<dbReference type="GO" id="GO:0000049">
    <property type="term" value="F:tRNA binding"/>
    <property type="evidence" value="ECO:0007669"/>
    <property type="project" value="UniProtKB-KW"/>
</dbReference>
<keyword evidence="7" id="KW-0694">RNA-binding</keyword>
<gene>
    <name evidence="11" type="primary">ALA1_2</name>
    <name evidence="11" type="ORF">SLS62_006867</name>
</gene>
<reference evidence="11 12" key="1">
    <citation type="submission" date="2024-02" db="EMBL/GenBank/DDBJ databases">
        <title>De novo assembly and annotation of 12 fungi associated with fruit tree decline syndrome in Ontario, Canada.</title>
        <authorList>
            <person name="Sulman M."/>
            <person name="Ellouze W."/>
            <person name="Ilyukhin E."/>
        </authorList>
    </citation>
    <scope>NUCLEOTIDE SEQUENCE [LARGE SCALE GENOMIC DNA]</scope>
    <source>
        <strain evidence="11 12">M11/M66-122</strain>
    </source>
</reference>
<keyword evidence="8" id="KW-0648">Protein biosynthesis</keyword>
<dbReference type="GO" id="GO:0002161">
    <property type="term" value="F:aminoacyl-tRNA deacylase activity"/>
    <property type="evidence" value="ECO:0007669"/>
    <property type="project" value="TreeGrafter"/>
</dbReference>
<evidence type="ECO:0000313" key="12">
    <source>
        <dbReference type="Proteomes" id="UP001320420"/>
    </source>
</evidence>
<keyword evidence="4 11" id="KW-0436">Ligase</keyword>
<dbReference type="Pfam" id="PF01411">
    <property type="entry name" value="tRNA-synt_2c"/>
    <property type="match status" value="1"/>
</dbReference>
<comment type="similarity">
    <text evidence="1">Belongs to the class-II aminoacyl-tRNA synthetase family.</text>
</comment>
<comment type="caution">
    <text evidence="11">The sequence shown here is derived from an EMBL/GenBank/DDBJ whole genome shotgun (WGS) entry which is preliminary data.</text>
</comment>
<dbReference type="AlphaFoldDB" id="A0AAN9UP39"/>
<keyword evidence="3" id="KW-0820">tRNA-binding</keyword>
<dbReference type="Gene3D" id="3.30.930.10">
    <property type="entry name" value="Bira Bifunctional Protein, Domain 2"/>
    <property type="match status" value="1"/>
</dbReference>
<dbReference type="EC" id="6.1.1.7" evidence="2"/>
<dbReference type="PROSITE" id="PS50860">
    <property type="entry name" value="AA_TRNA_LIGASE_II_ALA"/>
    <property type="match status" value="1"/>
</dbReference>
<accession>A0AAN9UP39</accession>
<evidence type="ECO:0000313" key="11">
    <source>
        <dbReference type="EMBL" id="KAK7751183.1"/>
    </source>
</evidence>
<organism evidence="11 12">
    <name type="scientific">Diatrype stigma</name>
    <dbReference type="NCBI Taxonomy" id="117547"/>
    <lineage>
        <taxon>Eukaryota</taxon>
        <taxon>Fungi</taxon>
        <taxon>Dikarya</taxon>
        <taxon>Ascomycota</taxon>
        <taxon>Pezizomycotina</taxon>
        <taxon>Sordariomycetes</taxon>
        <taxon>Xylariomycetidae</taxon>
        <taxon>Xylariales</taxon>
        <taxon>Diatrypaceae</taxon>
        <taxon>Diatrype</taxon>
    </lineage>
</organism>
<dbReference type="Proteomes" id="UP001320420">
    <property type="component" value="Unassembled WGS sequence"/>
</dbReference>
<dbReference type="PANTHER" id="PTHR11777:SF9">
    <property type="entry name" value="ALANINE--TRNA LIGASE, CYTOPLASMIC"/>
    <property type="match status" value="1"/>
</dbReference>
<evidence type="ECO:0000256" key="6">
    <source>
        <dbReference type="ARBA" id="ARBA00022840"/>
    </source>
</evidence>
<evidence type="ECO:0000259" key="10">
    <source>
        <dbReference type="PROSITE" id="PS50860"/>
    </source>
</evidence>
<keyword evidence="9" id="KW-0030">Aminoacyl-tRNA synthetase</keyword>
<evidence type="ECO:0000256" key="7">
    <source>
        <dbReference type="ARBA" id="ARBA00022884"/>
    </source>
</evidence>
<evidence type="ECO:0000256" key="5">
    <source>
        <dbReference type="ARBA" id="ARBA00022741"/>
    </source>
</evidence>
<name>A0AAN9UP39_9PEZI</name>
<dbReference type="InterPro" id="IPR018164">
    <property type="entry name" value="Ala-tRNA-synth_IIc_N"/>
</dbReference>
<dbReference type="EMBL" id="JAKJXP020000053">
    <property type="protein sequence ID" value="KAK7751183.1"/>
    <property type="molecule type" value="Genomic_DNA"/>
</dbReference>
<dbReference type="GO" id="GO:0005739">
    <property type="term" value="C:mitochondrion"/>
    <property type="evidence" value="ECO:0007669"/>
    <property type="project" value="TreeGrafter"/>
</dbReference>
<evidence type="ECO:0000256" key="1">
    <source>
        <dbReference type="ARBA" id="ARBA00008226"/>
    </source>
</evidence>
<dbReference type="GO" id="GO:0004813">
    <property type="term" value="F:alanine-tRNA ligase activity"/>
    <property type="evidence" value="ECO:0007669"/>
    <property type="project" value="UniProtKB-EC"/>
</dbReference>
<keyword evidence="6" id="KW-0067">ATP-binding</keyword>
<proteinExistence type="inferred from homology"/>
<dbReference type="GO" id="GO:0005524">
    <property type="term" value="F:ATP binding"/>
    <property type="evidence" value="ECO:0007669"/>
    <property type="project" value="UniProtKB-KW"/>
</dbReference>
<evidence type="ECO:0000256" key="9">
    <source>
        <dbReference type="ARBA" id="ARBA00023146"/>
    </source>
</evidence>
<dbReference type="InterPro" id="IPR050058">
    <property type="entry name" value="Ala-tRNA_ligase"/>
</dbReference>
<dbReference type="PANTHER" id="PTHR11777">
    <property type="entry name" value="ALANYL-TRNA SYNTHETASE"/>
    <property type="match status" value="1"/>
</dbReference>
<protein>
    <recommendedName>
        <fullName evidence="2">alanine--tRNA ligase</fullName>
        <ecNumber evidence="2">6.1.1.7</ecNumber>
    </recommendedName>
</protein>
<dbReference type="SUPFAM" id="SSF55681">
    <property type="entry name" value="Class II aaRS and biotin synthetases"/>
    <property type="match status" value="1"/>
</dbReference>
<sequence>MAEPKWTGVKVRNTFFEYFKERGHTIVPSSSVVPHNDPTLLFTNAGMNQFKPVFLGTIASTDDLAKVKRVVDTQKV</sequence>
<evidence type="ECO:0000256" key="4">
    <source>
        <dbReference type="ARBA" id="ARBA00022598"/>
    </source>
</evidence>
<keyword evidence="12" id="KW-1185">Reference proteome</keyword>
<keyword evidence="5" id="KW-0547">Nucleotide-binding</keyword>
<dbReference type="GO" id="GO:0006419">
    <property type="term" value="P:alanyl-tRNA aminoacylation"/>
    <property type="evidence" value="ECO:0007669"/>
    <property type="project" value="InterPro"/>
</dbReference>
<evidence type="ECO:0000256" key="3">
    <source>
        <dbReference type="ARBA" id="ARBA00022555"/>
    </source>
</evidence>
<dbReference type="InterPro" id="IPR018165">
    <property type="entry name" value="Ala-tRNA-synth_IIc_core"/>
</dbReference>
<evidence type="ECO:0000256" key="8">
    <source>
        <dbReference type="ARBA" id="ARBA00022917"/>
    </source>
</evidence>
<evidence type="ECO:0000256" key="2">
    <source>
        <dbReference type="ARBA" id="ARBA00013168"/>
    </source>
</evidence>
<feature type="domain" description="Alanyl-transfer RNA synthetases family profile" evidence="10">
    <location>
        <begin position="6"/>
        <end position="76"/>
    </location>
</feature>
<dbReference type="InterPro" id="IPR045864">
    <property type="entry name" value="aa-tRNA-synth_II/BPL/LPL"/>
</dbReference>